<dbReference type="PANTHER" id="PTHR21192:SF2">
    <property type="entry name" value="NADH DEHYDROGENASE [UBIQUINONE] 1 ALPHA SUBCOMPLEX ASSEMBLY FACTOR 3"/>
    <property type="match status" value="1"/>
</dbReference>
<dbReference type="PANTHER" id="PTHR21192">
    <property type="entry name" value="NUCLEAR PROTEIN E3-3"/>
    <property type="match status" value="1"/>
</dbReference>
<accession>A0AAV6YR62</accession>
<dbReference type="Proteomes" id="UP000824782">
    <property type="component" value="Unassembled WGS sequence"/>
</dbReference>
<dbReference type="EMBL" id="WNYA01016020">
    <property type="protein sequence ID" value="KAG8539156.1"/>
    <property type="molecule type" value="Genomic_DNA"/>
</dbReference>
<dbReference type="InterPro" id="IPR036748">
    <property type="entry name" value="MTH938-like_sf"/>
</dbReference>
<dbReference type="Gene3D" id="3.40.1230.10">
    <property type="entry name" value="MTH938-like"/>
    <property type="match status" value="1"/>
</dbReference>
<gene>
    <name evidence="1" type="ORF">GDO81_021336</name>
</gene>
<comment type="caution">
    <text evidence="1">The sequence shown here is derived from an EMBL/GenBank/DDBJ whole genome shotgun (WGS) entry which is preliminary data.</text>
</comment>
<sequence>MNTTLLFTAPDCPPLPSRSPDSLTVFHFGGSHRHSHRSLMLRSRQRRWNWPSNRCPPVASYKDISLESLSLFHLLVPKIEILVLGTGDRVERLDPAIARFMRQKGVAMEIQDTVSDYILYTSDR</sequence>
<dbReference type="GO" id="GO:0005743">
    <property type="term" value="C:mitochondrial inner membrane"/>
    <property type="evidence" value="ECO:0007669"/>
    <property type="project" value="TreeGrafter"/>
</dbReference>
<name>A0AAV6YR62_ENGPU</name>
<dbReference type="InterPro" id="IPR007523">
    <property type="entry name" value="NDUFAF3/AAMDC"/>
</dbReference>
<keyword evidence="2" id="KW-1185">Reference proteome</keyword>
<dbReference type="AlphaFoldDB" id="A0AAV6YR62"/>
<evidence type="ECO:0008006" key="3">
    <source>
        <dbReference type="Google" id="ProtNLM"/>
    </source>
</evidence>
<dbReference type="GO" id="GO:0032981">
    <property type="term" value="P:mitochondrial respiratory chain complex I assembly"/>
    <property type="evidence" value="ECO:0007669"/>
    <property type="project" value="TreeGrafter"/>
</dbReference>
<dbReference type="Pfam" id="PF04430">
    <property type="entry name" value="DUF498"/>
    <property type="match status" value="1"/>
</dbReference>
<dbReference type="SUPFAM" id="SSF64076">
    <property type="entry name" value="MTH938-like"/>
    <property type="match status" value="1"/>
</dbReference>
<organism evidence="1 2">
    <name type="scientific">Engystomops pustulosus</name>
    <name type="common">Tungara frog</name>
    <name type="synonym">Physalaemus pustulosus</name>
    <dbReference type="NCBI Taxonomy" id="76066"/>
    <lineage>
        <taxon>Eukaryota</taxon>
        <taxon>Metazoa</taxon>
        <taxon>Chordata</taxon>
        <taxon>Craniata</taxon>
        <taxon>Vertebrata</taxon>
        <taxon>Euteleostomi</taxon>
        <taxon>Amphibia</taxon>
        <taxon>Batrachia</taxon>
        <taxon>Anura</taxon>
        <taxon>Neobatrachia</taxon>
        <taxon>Hyloidea</taxon>
        <taxon>Leptodactylidae</taxon>
        <taxon>Leiuperinae</taxon>
        <taxon>Engystomops</taxon>
    </lineage>
</organism>
<protein>
    <recommendedName>
        <fullName evidence="3">NADH dehydrogenase [ubiquinone] 1 alpha subcomplex assembly factor 3</fullName>
    </recommendedName>
</protein>
<reference evidence="1" key="1">
    <citation type="thesis" date="2020" institute="ProQuest LLC" country="789 East Eisenhower Parkway, Ann Arbor, MI, USA">
        <title>Comparative Genomics and Chromosome Evolution.</title>
        <authorList>
            <person name="Mudd A.B."/>
        </authorList>
    </citation>
    <scope>NUCLEOTIDE SEQUENCE</scope>
    <source>
        <strain evidence="1">237g6f4</strain>
        <tissue evidence="1">Blood</tissue>
    </source>
</reference>
<proteinExistence type="predicted"/>
<evidence type="ECO:0000313" key="1">
    <source>
        <dbReference type="EMBL" id="KAG8539156.1"/>
    </source>
</evidence>
<evidence type="ECO:0000313" key="2">
    <source>
        <dbReference type="Proteomes" id="UP000824782"/>
    </source>
</evidence>